<accession>A0AA36I6C5</accession>
<comment type="caution">
    <text evidence="1">The sequence shown here is derived from an EMBL/GenBank/DDBJ whole genome shotgun (WGS) entry which is preliminary data.</text>
</comment>
<proteinExistence type="predicted"/>
<reference evidence="1" key="1">
    <citation type="submission" date="2023-08" db="EMBL/GenBank/DDBJ databases">
        <authorList>
            <person name="Chen Y."/>
            <person name="Shah S."/>
            <person name="Dougan E. K."/>
            <person name="Thang M."/>
            <person name="Chan C."/>
        </authorList>
    </citation>
    <scope>NUCLEOTIDE SEQUENCE</scope>
</reference>
<protein>
    <submittedName>
        <fullName evidence="1">Uncharacterized protein</fullName>
    </submittedName>
</protein>
<organism evidence="1 2">
    <name type="scientific">Effrenium voratum</name>
    <dbReference type="NCBI Taxonomy" id="2562239"/>
    <lineage>
        <taxon>Eukaryota</taxon>
        <taxon>Sar</taxon>
        <taxon>Alveolata</taxon>
        <taxon>Dinophyceae</taxon>
        <taxon>Suessiales</taxon>
        <taxon>Symbiodiniaceae</taxon>
        <taxon>Effrenium</taxon>
    </lineage>
</organism>
<name>A0AA36I6C5_9DINO</name>
<dbReference type="AlphaFoldDB" id="A0AA36I6C5"/>
<evidence type="ECO:0000313" key="1">
    <source>
        <dbReference type="EMBL" id="CAJ1380494.1"/>
    </source>
</evidence>
<sequence length="100" mass="11647">MSDRLDHEDRLLLEEELQQLEDHESGLFEGLFLAATESTTFAQMAGRSLYLYCSYFTAFPQLWRLLLRRLRSERLPFPKLQAYSPEWPGALGPISLAHLF</sequence>
<dbReference type="Proteomes" id="UP001178507">
    <property type="component" value="Unassembled WGS sequence"/>
</dbReference>
<gene>
    <name evidence="1" type="ORF">EVOR1521_LOCUS8421</name>
</gene>
<keyword evidence="2" id="KW-1185">Reference proteome</keyword>
<evidence type="ECO:0000313" key="2">
    <source>
        <dbReference type="Proteomes" id="UP001178507"/>
    </source>
</evidence>
<dbReference type="EMBL" id="CAUJNA010000714">
    <property type="protein sequence ID" value="CAJ1380494.1"/>
    <property type="molecule type" value="Genomic_DNA"/>
</dbReference>